<sequence>MNIYMRNITTFMAVMPLMILLTSQCKTSKDSMKVQQSMKIETMNDKKNMKEIYFAGGCFWGTEHFFKQIRGVVATQVGYANGNTQKPSYEEVYTDKTGFTETVKVVYDPKQVDLQLLLDLFYETIDPTSLNKQGNDIGTRYRTGIYTIDDSDREMITKSLNELASKYNQPIVVENLPLKNFYDAEEYHQNYLDKNPGGYCHINPKLFQMAKEANPIEKSNPMQYEKPNDEVLKEKLTEIQYNVTQKNATERPFHNEYWNEFREGIYVDITTGEPLFISTDKFDAGCGWPSFSKPIDKKLIAEKMDKSHGMTRIEVRSKTGDAHLGHVFTDGPSDKGGLRYCINSASLRFIPKDEMKKEGYGDYLNLLK</sequence>
<dbReference type="PANTHER" id="PTHR42799:SF2">
    <property type="entry name" value="MITOCHONDRIAL PEPTIDE METHIONINE SULFOXIDE REDUCTASE"/>
    <property type="match status" value="1"/>
</dbReference>
<dbReference type="EC" id="1.8.4.12" evidence="7"/>
<evidence type="ECO:0000256" key="3">
    <source>
        <dbReference type="ARBA" id="ARBA00024679"/>
    </source>
</evidence>
<evidence type="ECO:0000256" key="7">
    <source>
        <dbReference type="HAMAP-Rule" id="MF_01400"/>
    </source>
</evidence>
<dbReference type="Proteomes" id="UP000038083">
    <property type="component" value="Unassembled WGS sequence"/>
</dbReference>
<dbReference type="EMBL" id="CDOG01000003">
    <property type="protein sequence ID" value="CEN34718.1"/>
    <property type="molecule type" value="Genomic_DNA"/>
</dbReference>
<dbReference type="InterPro" id="IPR050162">
    <property type="entry name" value="MsrA_MetSO_reductase"/>
</dbReference>
<protein>
    <recommendedName>
        <fullName evidence="7 8">Multifunctional fusion protein</fullName>
    </recommendedName>
    <domain>
        <recommendedName>
            <fullName evidence="8">Peptide methionine sulfoxide reductase MsrA</fullName>
            <shortName evidence="8">Protein-methionine-S-oxide reductase</shortName>
            <ecNumber evidence="8">1.8.4.11</ecNumber>
        </recommendedName>
        <alternativeName>
            <fullName evidence="8">Peptide-methionine (S)-S-oxide reductase</fullName>
            <shortName evidence="8">Peptide Met(O) reductase</shortName>
        </alternativeName>
    </domain>
    <domain>
        <recommendedName>
            <fullName evidence="7">Peptide methionine sulfoxide reductase MsrB</fullName>
            <ecNumber evidence="7">1.8.4.12</ecNumber>
        </recommendedName>
        <alternativeName>
            <fullName evidence="7">Peptide-methionine (R)-S-oxide reductase</fullName>
        </alternativeName>
    </domain>
</protein>
<comment type="similarity">
    <text evidence="8">Belongs to the MsrA Met sulfoxide reductase family.</text>
</comment>
<evidence type="ECO:0000256" key="1">
    <source>
        <dbReference type="ARBA" id="ARBA00023002"/>
    </source>
</evidence>
<dbReference type="InterPro" id="IPR002579">
    <property type="entry name" value="Met_Sox_Rdtase_MsrB_dom"/>
</dbReference>
<dbReference type="InterPro" id="IPR002569">
    <property type="entry name" value="Met_Sox_Rdtase_MsrA_dom"/>
</dbReference>
<evidence type="ECO:0000256" key="5">
    <source>
        <dbReference type="ARBA" id="ARBA00048488"/>
    </source>
</evidence>
<comment type="function">
    <text evidence="3 8">Has an important function as a repair enzyme for proteins that have been inactivated by oxidation. Catalyzes the reversible oxidation-reduction of methionine sulfoxide in proteins to methionine.</text>
</comment>
<feature type="active site" description="Nucleophile" evidence="7">
    <location>
        <position position="341"/>
    </location>
</feature>
<organism evidence="10 11">
    <name type="scientific">Capnocytophaga cynodegmi</name>
    <dbReference type="NCBI Taxonomy" id="28189"/>
    <lineage>
        <taxon>Bacteria</taxon>
        <taxon>Pseudomonadati</taxon>
        <taxon>Bacteroidota</taxon>
        <taxon>Flavobacteriia</taxon>
        <taxon>Flavobacteriales</taxon>
        <taxon>Flavobacteriaceae</taxon>
        <taxon>Capnocytophaga</taxon>
    </lineage>
</organism>
<dbReference type="NCBIfam" id="TIGR00357">
    <property type="entry name" value="peptide-methionine (R)-S-oxide reductase MsrB"/>
    <property type="match status" value="1"/>
</dbReference>
<comment type="catalytic activity">
    <reaction evidence="4 8">
        <text>L-methionyl-[protein] + [thioredoxin]-disulfide + H2O = L-methionyl-(S)-S-oxide-[protein] + [thioredoxin]-dithiol</text>
        <dbReference type="Rhea" id="RHEA:14217"/>
        <dbReference type="Rhea" id="RHEA-COMP:10698"/>
        <dbReference type="Rhea" id="RHEA-COMP:10700"/>
        <dbReference type="Rhea" id="RHEA-COMP:12313"/>
        <dbReference type="Rhea" id="RHEA-COMP:12315"/>
        <dbReference type="ChEBI" id="CHEBI:15377"/>
        <dbReference type="ChEBI" id="CHEBI:16044"/>
        <dbReference type="ChEBI" id="CHEBI:29950"/>
        <dbReference type="ChEBI" id="CHEBI:44120"/>
        <dbReference type="ChEBI" id="CHEBI:50058"/>
        <dbReference type="EC" id="1.8.4.11"/>
    </reaction>
</comment>
<comment type="catalytic activity">
    <reaction evidence="6 8">
        <text>[thioredoxin]-disulfide + L-methionine + H2O = L-methionine (S)-S-oxide + [thioredoxin]-dithiol</text>
        <dbReference type="Rhea" id="RHEA:19993"/>
        <dbReference type="Rhea" id="RHEA-COMP:10698"/>
        <dbReference type="Rhea" id="RHEA-COMP:10700"/>
        <dbReference type="ChEBI" id="CHEBI:15377"/>
        <dbReference type="ChEBI" id="CHEBI:29950"/>
        <dbReference type="ChEBI" id="CHEBI:50058"/>
        <dbReference type="ChEBI" id="CHEBI:57844"/>
        <dbReference type="ChEBI" id="CHEBI:58772"/>
        <dbReference type="EC" id="1.8.4.11"/>
    </reaction>
</comment>
<keyword evidence="1 7" id="KW-0560">Oxidoreductase</keyword>
<dbReference type="GO" id="GO:0008113">
    <property type="term" value="F:peptide-methionine (S)-S-oxide reductase activity"/>
    <property type="evidence" value="ECO:0007669"/>
    <property type="project" value="UniProtKB-UniRule"/>
</dbReference>
<dbReference type="NCBIfam" id="TIGR00401">
    <property type="entry name" value="msrA"/>
    <property type="match status" value="1"/>
</dbReference>
<dbReference type="InterPro" id="IPR036509">
    <property type="entry name" value="Met_Sox_Rdtase_MsrA_sf"/>
</dbReference>
<dbReference type="InterPro" id="IPR011057">
    <property type="entry name" value="Mss4-like_sf"/>
</dbReference>
<dbReference type="PROSITE" id="PS51790">
    <property type="entry name" value="MSRB"/>
    <property type="match status" value="1"/>
</dbReference>
<evidence type="ECO:0000259" key="9">
    <source>
        <dbReference type="PROSITE" id="PS51790"/>
    </source>
</evidence>
<dbReference type="FunFam" id="2.170.150.20:FF:000003">
    <property type="entry name" value="Peptide methionine sulfoxide reductase MsrB"/>
    <property type="match status" value="1"/>
</dbReference>
<comment type="caution">
    <text evidence="7">Lacks conserved residue(s) required for the propagation of feature annotation.</text>
</comment>
<name>A0A0B7HAW9_9FLAO</name>
<dbReference type="PANTHER" id="PTHR42799">
    <property type="entry name" value="MITOCHONDRIAL PEPTIDE METHIONINE SULFOXIDE REDUCTASE"/>
    <property type="match status" value="1"/>
</dbReference>
<dbReference type="GO" id="GO:0034599">
    <property type="term" value="P:cellular response to oxidative stress"/>
    <property type="evidence" value="ECO:0007669"/>
    <property type="project" value="TreeGrafter"/>
</dbReference>
<feature type="domain" description="MsrB" evidence="9">
    <location>
        <begin position="229"/>
        <end position="352"/>
    </location>
</feature>
<dbReference type="Pfam" id="PF01625">
    <property type="entry name" value="PMSR"/>
    <property type="match status" value="1"/>
</dbReference>
<dbReference type="GO" id="GO:0005737">
    <property type="term" value="C:cytoplasm"/>
    <property type="evidence" value="ECO:0007669"/>
    <property type="project" value="TreeGrafter"/>
</dbReference>
<accession>A0A0B7HAW9</accession>
<evidence type="ECO:0000313" key="11">
    <source>
        <dbReference type="Proteomes" id="UP000038083"/>
    </source>
</evidence>
<evidence type="ECO:0000256" key="6">
    <source>
        <dbReference type="ARBA" id="ARBA00048782"/>
    </source>
</evidence>
<dbReference type="EC" id="1.8.4.11" evidence="8"/>
<dbReference type="AlphaFoldDB" id="A0A0B7HAW9"/>
<evidence type="ECO:0000256" key="2">
    <source>
        <dbReference type="ARBA" id="ARBA00023268"/>
    </source>
</evidence>
<comment type="catalytic activity">
    <reaction evidence="5 7">
        <text>L-methionyl-[protein] + [thioredoxin]-disulfide + H2O = L-methionyl-(R)-S-oxide-[protein] + [thioredoxin]-dithiol</text>
        <dbReference type="Rhea" id="RHEA:24164"/>
        <dbReference type="Rhea" id="RHEA-COMP:10698"/>
        <dbReference type="Rhea" id="RHEA-COMP:10700"/>
        <dbReference type="Rhea" id="RHEA-COMP:12313"/>
        <dbReference type="Rhea" id="RHEA-COMP:12314"/>
        <dbReference type="ChEBI" id="CHEBI:15377"/>
        <dbReference type="ChEBI" id="CHEBI:16044"/>
        <dbReference type="ChEBI" id="CHEBI:29950"/>
        <dbReference type="ChEBI" id="CHEBI:45764"/>
        <dbReference type="ChEBI" id="CHEBI:50058"/>
        <dbReference type="EC" id="1.8.4.12"/>
    </reaction>
</comment>
<proteinExistence type="inferred from homology"/>
<dbReference type="GO" id="GO:0033743">
    <property type="term" value="F:peptide-methionine (R)-S-oxide reductase activity"/>
    <property type="evidence" value="ECO:0007669"/>
    <property type="project" value="UniProtKB-UniRule"/>
</dbReference>
<dbReference type="SUPFAM" id="SSF51316">
    <property type="entry name" value="Mss4-like"/>
    <property type="match status" value="1"/>
</dbReference>
<dbReference type="Pfam" id="PF01641">
    <property type="entry name" value="SelR"/>
    <property type="match status" value="1"/>
</dbReference>
<reference evidence="10 11" key="1">
    <citation type="submission" date="2015-01" db="EMBL/GenBank/DDBJ databases">
        <authorList>
            <person name="Xiang T."/>
            <person name="Song Y."/>
            <person name="Huang L."/>
            <person name="Wang B."/>
            <person name="Wu P."/>
        </authorList>
    </citation>
    <scope>NUCLEOTIDE SEQUENCE [LARGE SCALE GENOMIC DNA]</scope>
    <source>
        <strain evidence="10 11">Ccy74</strain>
    </source>
</reference>
<gene>
    <name evidence="10" type="primary">msrAB</name>
    <name evidence="8" type="synonym">msrA</name>
    <name evidence="7" type="synonym">msrB</name>
    <name evidence="10" type="ORF">CCYN74_110005</name>
</gene>
<dbReference type="Gene3D" id="2.170.150.20">
    <property type="entry name" value="Peptide methionine sulfoxide reductase"/>
    <property type="match status" value="1"/>
</dbReference>
<evidence type="ECO:0000313" key="10">
    <source>
        <dbReference type="EMBL" id="CEN34718.1"/>
    </source>
</evidence>
<dbReference type="GO" id="GO:0033744">
    <property type="term" value="F:L-methionine:thioredoxin-disulfide S-oxidoreductase activity"/>
    <property type="evidence" value="ECO:0007669"/>
    <property type="project" value="RHEA"/>
</dbReference>
<dbReference type="SUPFAM" id="SSF55068">
    <property type="entry name" value="Peptide methionine sulfoxide reductase"/>
    <property type="match status" value="1"/>
</dbReference>
<dbReference type="HAMAP" id="MF_01400">
    <property type="entry name" value="MsrB"/>
    <property type="match status" value="1"/>
</dbReference>
<evidence type="ECO:0000256" key="8">
    <source>
        <dbReference type="HAMAP-Rule" id="MF_01401"/>
    </source>
</evidence>
<dbReference type="Gene3D" id="3.30.1060.10">
    <property type="entry name" value="Peptide methionine sulphoxide reductase MsrA"/>
    <property type="match status" value="1"/>
</dbReference>
<evidence type="ECO:0000256" key="4">
    <source>
        <dbReference type="ARBA" id="ARBA00047806"/>
    </source>
</evidence>
<dbReference type="HAMAP" id="MF_01401">
    <property type="entry name" value="MsrA"/>
    <property type="match status" value="1"/>
</dbReference>
<keyword evidence="2" id="KW-0511">Multifunctional enzyme</keyword>
<feature type="active site" evidence="8">
    <location>
        <position position="58"/>
    </location>
</feature>
<comment type="similarity">
    <text evidence="7">Belongs to the MsrB Met sulfoxide reductase family.</text>
</comment>